<reference evidence="2 3" key="1">
    <citation type="journal article" date="2018" name="Mol. Ecol.">
        <title>The obligate alkalophilic soda-lake fungus Sodiomyces alkalinus has shifted to a protein diet.</title>
        <authorList>
            <person name="Grum-Grzhimaylo A.A."/>
            <person name="Falkoski D.L."/>
            <person name="van den Heuvel J."/>
            <person name="Valero-Jimenez C.A."/>
            <person name="Min B."/>
            <person name="Choi I.G."/>
            <person name="Lipzen A."/>
            <person name="Daum C.G."/>
            <person name="Aanen D.K."/>
            <person name="Tsang A."/>
            <person name="Henrissat B."/>
            <person name="Bilanenko E.N."/>
            <person name="de Vries R.P."/>
            <person name="van Kan J.A.L."/>
            <person name="Grigoriev I.V."/>
            <person name="Debets A.J.M."/>
        </authorList>
    </citation>
    <scope>NUCLEOTIDE SEQUENCE [LARGE SCALE GENOMIC DNA]</scope>
    <source>
        <strain evidence="2 3">F11</strain>
    </source>
</reference>
<dbReference type="AlphaFoldDB" id="A0A3N2Q750"/>
<keyword evidence="1" id="KW-0472">Membrane</keyword>
<dbReference type="RefSeq" id="XP_028470419.1">
    <property type="nucleotide sequence ID" value="XM_028610256.1"/>
</dbReference>
<sequence length="55" mass="5960">MAGSNAVALVPLSRLSTTRSFMMRAVWKSLARYGAVVPLILNLRTLALAFALLNL</sequence>
<feature type="non-terminal residue" evidence="2">
    <location>
        <position position="55"/>
    </location>
</feature>
<gene>
    <name evidence="2" type="ORF">SODALDRAFT_326772</name>
</gene>
<name>A0A3N2Q750_SODAK</name>
<organism evidence="2 3">
    <name type="scientific">Sodiomyces alkalinus (strain CBS 110278 / VKM F-3762 / F11)</name>
    <name type="common">Alkaliphilic filamentous fungus</name>
    <dbReference type="NCBI Taxonomy" id="1314773"/>
    <lineage>
        <taxon>Eukaryota</taxon>
        <taxon>Fungi</taxon>
        <taxon>Dikarya</taxon>
        <taxon>Ascomycota</taxon>
        <taxon>Pezizomycotina</taxon>
        <taxon>Sordariomycetes</taxon>
        <taxon>Hypocreomycetidae</taxon>
        <taxon>Glomerellales</taxon>
        <taxon>Plectosphaerellaceae</taxon>
        <taxon>Sodiomyces</taxon>
    </lineage>
</organism>
<dbReference type="EMBL" id="ML119051">
    <property type="protein sequence ID" value="ROT42613.1"/>
    <property type="molecule type" value="Genomic_DNA"/>
</dbReference>
<proteinExistence type="predicted"/>
<keyword evidence="3" id="KW-1185">Reference proteome</keyword>
<keyword evidence="1" id="KW-1133">Transmembrane helix</keyword>
<dbReference type="Proteomes" id="UP000272025">
    <property type="component" value="Unassembled WGS sequence"/>
</dbReference>
<evidence type="ECO:0000313" key="3">
    <source>
        <dbReference type="Proteomes" id="UP000272025"/>
    </source>
</evidence>
<protein>
    <submittedName>
        <fullName evidence="2">Uncharacterized protein</fullName>
    </submittedName>
</protein>
<accession>A0A3N2Q750</accession>
<feature type="transmembrane region" description="Helical" evidence="1">
    <location>
        <begin position="30"/>
        <end position="53"/>
    </location>
</feature>
<evidence type="ECO:0000256" key="1">
    <source>
        <dbReference type="SAM" id="Phobius"/>
    </source>
</evidence>
<keyword evidence="1" id="KW-0812">Transmembrane</keyword>
<evidence type="ECO:0000313" key="2">
    <source>
        <dbReference type="EMBL" id="ROT42613.1"/>
    </source>
</evidence>
<dbReference type="GeneID" id="39578734"/>